<dbReference type="Gene3D" id="3.40.50.2300">
    <property type="match status" value="1"/>
</dbReference>
<proteinExistence type="predicted"/>
<keyword evidence="3" id="KW-0675">Receptor</keyword>
<gene>
    <name evidence="3" type="ORF">MNBD_ALPHA11-866</name>
</gene>
<name>A0A3B0TVM1_9ZZZZ</name>
<reference evidence="3" key="1">
    <citation type="submission" date="2018-06" db="EMBL/GenBank/DDBJ databases">
        <authorList>
            <person name="Zhirakovskaya E."/>
        </authorList>
    </citation>
    <scope>NUCLEOTIDE SEQUENCE</scope>
</reference>
<accession>A0A3B0TVM1</accession>
<dbReference type="InterPro" id="IPR011006">
    <property type="entry name" value="CheY-like_superfamily"/>
</dbReference>
<dbReference type="PANTHER" id="PTHR44591:SF25">
    <property type="entry name" value="CHEMOTAXIS TWO-COMPONENT RESPONSE REGULATOR"/>
    <property type="match status" value="1"/>
</dbReference>
<feature type="domain" description="Response regulatory" evidence="2">
    <location>
        <begin position="31"/>
        <end position="148"/>
    </location>
</feature>
<dbReference type="InterPro" id="IPR001789">
    <property type="entry name" value="Sig_transdc_resp-reg_receiver"/>
</dbReference>
<evidence type="ECO:0000313" key="3">
    <source>
        <dbReference type="EMBL" id="VAW16199.1"/>
    </source>
</evidence>
<evidence type="ECO:0000256" key="1">
    <source>
        <dbReference type="ARBA" id="ARBA00022553"/>
    </source>
</evidence>
<organism evidence="3">
    <name type="scientific">hydrothermal vent metagenome</name>
    <dbReference type="NCBI Taxonomy" id="652676"/>
    <lineage>
        <taxon>unclassified sequences</taxon>
        <taxon>metagenomes</taxon>
        <taxon>ecological metagenomes</taxon>
    </lineage>
</organism>
<dbReference type="SMART" id="SM00448">
    <property type="entry name" value="REC"/>
    <property type="match status" value="1"/>
</dbReference>
<dbReference type="PROSITE" id="PS50110">
    <property type="entry name" value="RESPONSE_REGULATORY"/>
    <property type="match status" value="1"/>
</dbReference>
<dbReference type="AlphaFoldDB" id="A0A3B0TVM1"/>
<dbReference type="Pfam" id="PF00072">
    <property type="entry name" value="Response_reg"/>
    <property type="match status" value="1"/>
</dbReference>
<dbReference type="PANTHER" id="PTHR44591">
    <property type="entry name" value="STRESS RESPONSE REGULATOR PROTEIN 1"/>
    <property type="match status" value="1"/>
</dbReference>
<protein>
    <submittedName>
        <fullName evidence="3">Chemotaxis regulator - transmits chemoreceptor signals to flagelllar motor components CheY</fullName>
    </submittedName>
</protein>
<keyword evidence="1" id="KW-0597">Phosphoprotein</keyword>
<sequence>MVRVFTYCLTKYQIKKHRRRETKMPKASTISVLVVDDQQSMRGICKFILNQLGFQKITEAKSGRDALGKLQENHIDLIISDWNMDDIDGLTLLKVIRKHPKTKAMPFIMATGRSDKEQVKEAIVAGVNNYIIKPFDAGSMKKKIEAVIGVLA</sequence>
<dbReference type="InterPro" id="IPR050595">
    <property type="entry name" value="Bact_response_regulator"/>
</dbReference>
<dbReference type="GO" id="GO:0000160">
    <property type="term" value="P:phosphorelay signal transduction system"/>
    <property type="evidence" value="ECO:0007669"/>
    <property type="project" value="InterPro"/>
</dbReference>
<dbReference type="SUPFAM" id="SSF52172">
    <property type="entry name" value="CheY-like"/>
    <property type="match status" value="1"/>
</dbReference>
<evidence type="ECO:0000259" key="2">
    <source>
        <dbReference type="PROSITE" id="PS50110"/>
    </source>
</evidence>
<dbReference type="EMBL" id="UOEQ01000092">
    <property type="protein sequence ID" value="VAW16199.1"/>
    <property type="molecule type" value="Genomic_DNA"/>
</dbReference>